<organism evidence="1 2">
    <name type="scientific">Dreissena polymorpha</name>
    <name type="common">Zebra mussel</name>
    <name type="synonym">Mytilus polymorpha</name>
    <dbReference type="NCBI Taxonomy" id="45954"/>
    <lineage>
        <taxon>Eukaryota</taxon>
        <taxon>Metazoa</taxon>
        <taxon>Spiralia</taxon>
        <taxon>Lophotrochozoa</taxon>
        <taxon>Mollusca</taxon>
        <taxon>Bivalvia</taxon>
        <taxon>Autobranchia</taxon>
        <taxon>Heteroconchia</taxon>
        <taxon>Euheterodonta</taxon>
        <taxon>Imparidentia</taxon>
        <taxon>Neoheterodontei</taxon>
        <taxon>Myida</taxon>
        <taxon>Dreissenoidea</taxon>
        <taxon>Dreissenidae</taxon>
        <taxon>Dreissena</taxon>
    </lineage>
</organism>
<dbReference type="Proteomes" id="UP000828390">
    <property type="component" value="Unassembled WGS sequence"/>
</dbReference>
<evidence type="ECO:0000313" key="2">
    <source>
        <dbReference type="Proteomes" id="UP000828390"/>
    </source>
</evidence>
<accession>A0A9D4ND49</accession>
<proteinExistence type="predicted"/>
<name>A0A9D4ND49_DREPO</name>
<gene>
    <name evidence="1" type="ORF">DPMN_015698</name>
</gene>
<evidence type="ECO:0000313" key="1">
    <source>
        <dbReference type="EMBL" id="KAH3891594.1"/>
    </source>
</evidence>
<sequence length="50" mass="5729">MITCQVLFWSADSSHVSDWRFQSLEQLQESSSDEDDEFFDAEGIVLSSII</sequence>
<dbReference type="EMBL" id="JAIWYP010000001">
    <property type="protein sequence ID" value="KAH3891594.1"/>
    <property type="molecule type" value="Genomic_DNA"/>
</dbReference>
<protein>
    <submittedName>
        <fullName evidence="1">Uncharacterized protein</fullName>
    </submittedName>
</protein>
<reference evidence="1" key="1">
    <citation type="journal article" date="2019" name="bioRxiv">
        <title>The Genome of the Zebra Mussel, Dreissena polymorpha: A Resource for Invasive Species Research.</title>
        <authorList>
            <person name="McCartney M.A."/>
            <person name="Auch B."/>
            <person name="Kono T."/>
            <person name="Mallez S."/>
            <person name="Zhang Y."/>
            <person name="Obille A."/>
            <person name="Becker A."/>
            <person name="Abrahante J.E."/>
            <person name="Garbe J."/>
            <person name="Badalamenti J.P."/>
            <person name="Herman A."/>
            <person name="Mangelson H."/>
            <person name="Liachko I."/>
            <person name="Sullivan S."/>
            <person name="Sone E.D."/>
            <person name="Koren S."/>
            <person name="Silverstein K.A.T."/>
            <person name="Beckman K.B."/>
            <person name="Gohl D.M."/>
        </authorList>
    </citation>
    <scope>NUCLEOTIDE SEQUENCE</scope>
    <source>
        <strain evidence="1">Duluth1</strain>
        <tissue evidence="1">Whole animal</tissue>
    </source>
</reference>
<dbReference type="AlphaFoldDB" id="A0A9D4ND49"/>
<keyword evidence="2" id="KW-1185">Reference proteome</keyword>
<reference evidence="1" key="2">
    <citation type="submission" date="2020-11" db="EMBL/GenBank/DDBJ databases">
        <authorList>
            <person name="McCartney M.A."/>
            <person name="Auch B."/>
            <person name="Kono T."/>
            <person name="Mallez S."/>
            <person name="Becker A."/>
            <person name="Gohl D.M."/>
            <person name="Silverstein K.A.T."/>
            <person name="Koren S."/>
            <person name="Bechman K.B."/>
            <person name="Herman A."/>
            <person name="Abrahante J.E."/>
            <person name="Garbe J."/>
        </authorList>
    </citation>
    <scope>NUCLEOTIDE SEQUENCE</scope>
    <source>
        <strain evidence="1">Duluth1</strain>
        <tissue evidence="1">Whole animal</tissue>
    </source>
</reference>
<comment type="caution">
    <text evidence="1">The sequence shown here is derived from an EMBL/GenBank/DDBJ whole genome shotgun (WGS) entry which is preliminary data.</text>
</comment>